<dbReference type="GO" id="GO:0005829">
    <property type="term" value="C:cytosol"/>
    <property type="evidence" value="ECO:0007669"/>
    <property type="project" value="TreeGrafter"/>
</dbReference>
<dbReference type="InterPro" id="IPR001910">
    <property type="entry name" value="Inosine/uridine_hydrolase_dom"/>
</dbReference>
<organism evidence="4">
    <name type="scientific">freshwater metagenome</name>
    <dbReference type="NCBI Taxonomy" id="449393"/>
    <lineage>
        <taxon>unclassified sequences</taxon>
        <taxon>metagenomes</taxon>
        <taxon>ecological metagenomes</taxon>
    </lineage>
</organism>
<evidence type="ECO:0000313" key="4">
    <source>
        <dbReference type="EMBL" id="CAB4806464.1"/>
    </source>
</evidence>
<evidence type="ECO:0000313" key="5">
    <source>
        <dbReference type="EMBL" id="CAB5031180.1"/>
    </source>
</evidence>
<name>A0A6J6YEE2_9ZZZZ</name>
<dbReference type="PANTHER" id="PTHR12304:SF4">
    <property type="entry name" value="URIDINE NUCLEOSIDASE"/>
    <property type="match status" value="1"/>
</dbReference>
<dbReference type="InterPro" id="IPR023186">
    <property type="entry name" value="IUNH"/>
</dbReference>
<dbReference type="EMBL" id="CAFAAQ010000064">
    <property type="protein sequence ID" value="CAB4806464.1"/>
    <property type="molecule type" value="Genomic_DNA"/>
</dbReference>
<keyword evidence="2" id="KW-0326">Glycosidase</keyword>
<dbReference type="Gene3D" id="3.90.245.10">
    <property type="entry name" value="Ribonucleoside hydrolase-like"/>
    <property type="match status" value="1"/>
</dbReference>
<dbReference type="InterPro" id="IPR036452">
    <property type="entry name" value="Ribo_hydro-like"/>
</dbReference>
<evidence type="ECO:0000259" key="3">
    <source>
        <dbReference type="Pfam" id="PF01156"/>
    </source>
</evidence>
<evidence type="ECO:0000256" key="2">
    <source>
        <dbReference type="ARBA" id="ARBA00023295"/>
    </source>
</evidence>
<accession>A0A6J6YEE2</accession>
<dbReference type="PANTHER" id="PTHR12304">
    <property type="entry name" value="INOSINE-URIDINE PREFERRING NUCLEOSIDE HYDROLASE"/>
    <property type="match status" value="1"/>
</dbReference>
<reference evidence="4" key="1">
    <citation type="submission" date="2020-05" db="EMBL/GenBank/DDBJ databases">
        <authorList>
            <person name="Chiriac C."/>
            <person name="Salcher M."/>
            <person name="Ghai R."/>
            <person name="Kavagutti S V."/>
        </authorList>
    </citation>
    <scope>NUCLEOTIDE SEQUENCE</scope>
</reference>
<dbReference type="SUPFAM" id="SSF53590">
    <property type="entry name" value="Nucleoside hydrolase"/>
    <property type="match status" value="1"/>
</dbReference>
<dbReference type="GO" id="GO:0006152">
    <property type="term" value="P:purine nucleoside catabolic process"/>
    <property type="evidence" value="ECO:0007669"/>
    <property type="project" value="TreeGrafter"/>
</dbReference>
<dbReference type="GO" id="GO:0008477">
    <property type="term" value="F:purine nucleosidase activity"/>
    <property type="evidence" value="ECO:0007669"/>
    <property type="project" value="TreeGrafter"/>
</dbReference>
<dbReference type="EMBL" id="CAFBPW010000050">
    <property type="protein sequence ID" value="CAB5031180.1"/>
    <property type="molecule type" value="Genomic_DNA"/>
</dbReference>
<dbReference type="Pfam" id="PF01156">
    <property type="entry name" value="IU_nuc_hydro"/>
    <property type="match status" value="1"/>
</dbReference>
<gene>
    <name evidence="4" type="ORF">UFOPK3046_00866</name>
    <name evidence="5" type="ORF">UFOPK4173_00631</name>
</gene>
<dbReference type="AlphaFoldDB" id="A0A6J6YEE2"/>
<evidence type="ECO:0000256" key="1">
    <source>
        <dbReference type="ARBA" id="ARBA00022801"/>
    </source>
</evidence>
<proteinExistence type="predicted"/>
<sequence>MGLTSGNANGTMPTPSDYDDTWALPLLRDAPNVNVLGIVVTMGNGPLAQEMVVARESLDKLKMDVPLFAGAATWLPMVATEDYAGVDLSSSCVNDGVRFMADALGKNSDVTILATGPMTDVACLILAYPDEASNIKEIVALIGGKPGPVIYSGKPARDFNYSLDPRALSVILDESKIPFTAVTFEASSSAAMPTDIVRKLAASSDPTEAYFGRASQAYTDWWESIFGPTKPIWDAVPVWKYLHPEDFDCAPARYELQLGPPNLGSDKTHDWFIADPKADGRVTACMSFVDQAAIDRMNDAVLSSLGGD</sequence>
<keyword evidence="1" id="KW-0378">Hydrolase</keyword>
<feature type="domain" description="Inosine/uridine-preferring nucleoside hydrolase" evidence="3">
    <location>
        <begin position="18"/>
        <end position="253"/>
    </location>
</feature>
<protein>
    <submittedName>
        <fullName evidence="4">Unannotated protein</fullName>
    </submittedName>
</protein>